<gene>
    <name evidence="2" type="ORF">Pla110_31690</name>
</gene>
<keyword evidence="1" id="KW-0732">Signal</keyword>
<dbReference type="RefSeq" id="WP_144996762.1">
    <property type="nucleotide sequence ID" value="NZ_CP036281.1"/>
</dbReference>
<dbReference type="OrthoDB" id="271268at2"/>
<evidence type="ECO:0000313" key="3">
    <source>
        <dbReference type="Proteomes" id="UP000317178"/>
    </source>
</evidence>
<feature type="signal peptide" evidence="1">
    <location>
        <begin position="1"/>
        <end position="23"/>
    </location>
</feature>
<feature type="chain" id="PRO_5022207560" evidence="1">
    <location>
        <begin position="24"/>
        <end position="268"/>
    </location>
</feature>
<sequence precursor="true">MFDLKPLFGFGLALVWFCSPVLAQDSGADLNADAVQQKNEQTGGFLPILQRNPSSAEIDQQEDLWILDVAFKPMRMIPLQMTNPKTGEKERQTVWYLVYKIRNTPVDRPADAANQVPINIEDDRRIGNIFVPEFELVTHDNDQTRSYRDVIHPEAVALIAKRERLPLKSSIAISGDLGKVGTDEFQYGVAIWTDVDPNTDFFTLYVSGFSSAYRINPENKVLQKRTIVMEYARPGDEYEEVEREFRPQNDPVWIYRPTEVKVDQTASK</sequence>
<protein>
    <submittedName>
        <fullName evidence="2">Uncharacterized protein</fullName>
    </submittedName>
</protein>
<keyword evidence="3" id="KW-1185">Reference proteome</keyword>
<dbReference type="AlphaFoldDB" id="A0A518CQC3"/>
<proteinExistence type="predicted"/>
<dbReference type="KEGG" id="plon:Pla110_31690"/>
<dbReference type="Proteomes" id="UP000317178">
    <property type="component" value="Chromosome"/>
</dbReference>
<evidence type="ECO:0000256" key="1">
    <source>
        <dbReference type="SAM" id="SignalP"/>
    </source>
</evidence>
<name>A0A518CQC3_9PLAN</name>
<accession>A0A518CQC3</accession>
<reference evidence="2 3" key="1">
    <citation type="submission" date="2019-02" db="EMBL/GenBank/DDBJ databases">
        <title>Deep-cultivation of Planctomycetes and their phenomic and genomic characterization uncovers novel biology.</title>
        <authorList>
            <person name="Wiegand S."/>
            <person name="Jogler M."/>
            <person name="Boedeker C."/>
            <person name="Pinto D."/>
            <person name="Vollmers J."/>
            <person name="Rivas-Marin E."/>
            <person name="Kohn T."/>
            <person name="Peeters S.H."/>
            <person name="Heuer A."/>
            <person name="Rast P."/>
            <person name="Oberbeckmann S."/>
            <person name="Bunk B."/>
            <person name="Jeske O."/>
            <person name="Meyerdierks A."/>
            <person name="Storesund J.E."/>
            <person name="Kallscheuer N."/>
            <person name="Luecker S."/>
            <person name="Lage O.M."/>
            <person name="Pohl T."/>
            <person name="Merkel B.J."/>
            <person name="Hornburger P."/>
            <person name="Mueller R.-W."/>
            <person name="Bruemmer F."/>
            <person name="Labrenz M."/>
            <person name="Spormann A.M."/>
            <person name="Op den Camp H."/>
            <person name="Overmann J."/>
            <person name="Amann R."/>
            <person name="Jetten M.S.M."/>
            <person name="Mascher T."/>
            <person name="Medema M.H."/>
            <person name="Devos D.P."/>
            <person name="Kaster A.-K."/>
            <person name="Ovreas L."/>
            <person name="Rohde M."/>
            <person name="Galperin M.Y."/>
            <person name="Jogler C."/>
        </authorList>
    </citation>
    <scope>NUCLEOTIDE SEQUENCE [LARGE SCALE GENOMIC DNA]</scope>
    <source>
        <strain evidence="2 3">Pla110</strain>
    </source>
</reference>
<organism evidence="2 3">
    <name type="scientific">Polystyrenella longa</name>
    <dbReference type="NCBI Taxonomy" id="2528007"/>
    <lineage>
        <taxon>Bacteria</taxon>
        <taxon>Pseudomonadati</taxon>
        <taxon>Planctomycetota</taxon>
        <taxon>Planctomycetia</taxon>
        <taxon>Planctomycetales</taxon>
        <taxon>Planctomycetaceae</taxon>
        <taxon>Polystyrenella</taxon>
    </lineage>
</organism>
<dbReference type="EMBL" id="CP036281">
    <property type="protein sequence ID" value="QDU81428.1"/>
    <property type="molecule type" value="Genomic_DNA"/>
</dbReference>
<evidence type="ECO:0000313" key="2">
    <source>
        <dbReference type="EMBL" id="QDU81428.1"/>
    </source>
</evidence>